<gene>
    <name evidence="10" type="primary">Dpy19l1</name>
</gene>
<keyword evidence="7 9" id="KW-0472">Membrane</keyword>
<keyword evidence="4" id="KW-0808">Transferase</keyword>
<dbReference type="PANTHER" id="PTHR31488">
    <property type="entry name" value="DPY-19-LIKE 1, LIKE (H. SAPIENS)"/>
    <property type="match status" value="1"/>
</dbReference>
<keyword evidence="6 9" id="KW-1133">Transmembrane helix</keyword>
<evidence type="ECO:0000256" key="5">
    <source>
        <dbReference type="ARBA" id="ARBA00022692"/>
    </source>
</evidence>
<evidence type="ECO:0000256" key="3">
    <source>
        <dbReference type="ARBA" id="ARBA00022676"/>
    </source>
</evidence>
<evidence type="ECO:0000256" key="8">
    <source>
        <dbReference type="SAM" id="MobiDB-lite"/>
    </source>
</evidence>
<name>A0A8B7V5P1_CASCN</name>
<feature type="transmembrane region" description="Helical" evidence="9">
    <location>
        <begin position="483"/>
        <end position="500"/>
    </location>
</feature>
<evidence type="ECO:0000256" key="4">
    <source>
        <dbReference type="ARBA" id="ARBA00022679"/>
    </source>
</evidence>
<comment type="similarity">
    <text evidence="2">Belongs to the dpy-19 family.</text>
</comment>
<dbReference type="GO" id="GO:0005637">
    <property type="term" value="C:nuclear inner membrane"/>
    <property type="evidence" value="ECO:0007669"/>
    <property type="project" value="TreeGrafter"/>
</dbReference>
<feature type="transmembrane region" description="Helical" evidence="9">
    <location>
        <begin position="309"/>
        <end position="327"/>
    </location>
</feature>
<dbReference type="OrthoDB" id="6019623at2759"/>
<keyword evidence="5 9" id="KW-0812">Transmembrane</keyword>
<feature type="compositionally biased region" description="Low complexity" evidence="8">
    <location>
        <begin position="60"/>
        <end position="71"/>
    </location>
</feature>
<protein>
    <submittedName>
        <fullName evidence="10">Probable C-mannosyltransferase DPY19L1 isoform X2</fullName>
    </submittedName>
</protein>
<dbReference type="CTD" id="23333"/>
<dbReference type="PANTHER" id="PTHR31488:SF5">
    <property type="entry name" value="C-MANNOSYLTRANSFERASE DPY19L1-RELATED"/>
    <property type="match status" value="1"/>
</dbReference>
<keyword evidence="3" id="KW-0328">Glycosyltransferase</keyword>
<accession>A0A8B7V5P1</accession>
<feature type="transmembrane region" description="Helical" evidence="9">
    <location>
        <begin position="382"/>
        <end position="398"/>
    </location>
</feature>
<comment type="subcellular location">
    <subcellularLocation>
        <location evidence="1">Membrane</location>
        <topology evidence="1">Multi-pass membrane protein</topology>
    </subcellularLocation>
</comment>
<reference evidence="10" key="1">
    <citation type="submission" date="2025-08" db="UniProtKB">
        <authorList>
            <consortium name="RefSeq"/>
        </authorList>
    </citation>
    <scope>IDENTIFICATION</scope>
    <source>
        <tissue evidence="10">Leukocyte</tissue>
    </source>
</reference>
<dbReference type="AlphaFoldDB" id="A0A8B7V5P1"/>
<feature type="region of interest" description="Disordered" evidence="8">
    <location>
        <begin position="1"/>
        <end position="71"/>
    </location>
</feature>
<dbReference type="Pfam" id="PF10034">
    <property type="entry name" value="Dpy19"/>
    <property type="match status" value="2"/>
</dbReference>
<evidence type="ECO:0000256" key="6">
    <source>
        <dbReference type="ARBA" id="ARBA00022989"/>
    </source>
</evidence>
<evidence type="ECO:0000256" key="2">
    <source>
        <dbReference type="ARBA" id="ARBA00008744"/>
    </source>
</evidence>
<feature type="transmembrane region" description="Helical" evidence="9">
    <location>
        <begin position="524"/>
        <end position="545"/>
    </location>
</feature>
<feature type="transmembrane region" description="Helical" evidence="9">
    <location>
        <begin position="140"/>
        <end position="160"/>
    </location>
</feature>
<proteinExistence type="inferred from homology"/>
<dbReference type="RefSeq" id="XP_020026085.1">
    <property type="nucleotide sequence ID" value="XM_020170496.1"/>
</dbReference>
<feature type="transmembrane region" description="Helical" evidence="9">
    <location>
        <begin position="410"/>
        <end position="430"/>
    </location>
</feature>
<evidence type="ECO:0000313" key="10">
    <source>
        <dbReference type="RefSeq" id="XP_020026085.1"/>
    </source>
</evidence>
<feature type="transmembrane region" description="Helical" evidence="9">
    <location>
        <begin position="229"/>
        <end position="250"/>
    </location>
</feature>
<evidence type="ECO:0000256" key="7">
    <source>
        <dbReference type="ARBA" id="ARBA00023136"/>
    </source>
</evidence>
<evidence type="ECO:0000256" key="9">
    <source>
        <dbReference type="SAM" id="Phobius"/>
    </source>
</evidence>
<organism evidence="10">
    <name type="scientific">Castor canadensis</name>
    <name type="common">American beaver</name>
    <dbReference type="NCBI Taxonomy" id="51338"/>
    <lineage>
        <taxon>Eukaryota</taxon>
        <taxon>Metazoa</taxon>
        <taxon>Chordata</taxon>
        <taxon>Craniata</taxon>
        <taxon>Vertebrata</taxon>
        <taxon>Euteleostomi</taxon>
        <taxon>Mammalia</taxon>
        <taxon>Eutheria</taxon>
        <taxon>Euarchontoglires</taxon>
        <taxon>Glires</taxon>
        <taxon>Rodentia</taxon>
        <taxon>Castorimorpha</taxon>
        <taxon>Castoridae</taxon>
        <taxon>Castor</taxon>
    </lineage>
</organism>
<dbReference type="InterPro" id="IPR018732">
    <property type="entry name" value="Dpy-19/Dpy-19-like"/>
</dbReference>
<dbReference type="GO" id="GO:0000030">
    <property type="term" value="F:mannosyltransferase activity"/>
    <property type="evidence" value="ECO:0007669"/>
    <property type="project" value="TreeGrafter"/>
</dbReference>
<sequence>MVLQARNKHREAAPKPPQPPRASQSPLRGAPDVGAGEPGPERASQSPGRKGAAGRKGPRAEPAASPAGRSLAGRLATGLRGALGLRRAGRGRTWSTLLLAAFAAILHWCHITHLFENDRHFSHLSTLEREMAFRTEMGLYYSYFKTIVEAPSFFNGVWMIMNDKLTEYPLVINTLKRFNLYPEVVLASWYRIYTKIMDLIGIQTKICWTVTRGEGLSPIESCEGLGDPACFYVAVIFILNGLMMALFFIYGTYLSGSRLGGLVTVLCFFFNHGECTRVMWTPPLRESFSYPFLVLQMLLVTHILRATKLYRGSLIALCISNVFFMLPWQFAQFVLLTQIASLFAVYVVGYIDIYKLRKIIYIHMISLALCFVLMFGNSMLLTSYYASSLVIIWGVLAMKPHFLKMNVSELSLWVIQGCFWLFGTIILKYLTSRIFGIADDAHIGNLLTSKFFSYKDFDTLLYTCAAEFDFMEKETPLRYTRTLLLPAVLVVFIAIVKKIISDMWGVITKPQTHIRKHQFDHGELFGWLFCKVHPGAVVFAVLAAMSIQGSANLQTQWNIVGEFSNLPQEELIEWIKYSTKPDAVFAGAMPTMASVKLSALRPVVNHPHYEDAGLRARTKIVYSMYSRKAAEEVKRELIKLKVNYYILEESWCIRRSKPGCSMPEIWDVEDPANAGKTPLCNLLVKDSKPHFTTVFQNSVYKVLEVIKE</sequence>
<evidence type="ECO:0000256" key="1">
    <source>
        <dbReference type="ARBA" id="ARBA00004141"/>
    </source>
</evidence>
<feature type="transmembrane region" description="Helical" evidence="9">
    <location>
        <begin position="333"/>
        <end position="352"/>
    </location>
</feature>